<organism evidence="1 2">
    <name type="scientific">Mycobacterium attenuatum</name>
    <dbReference type="NCBI Taxonomy" id="2341086"/>
    <lineage>
        <taxon>Bacteria</taxon>
        <taxon>Bacillati</taxon>
        <taxon>Actinomycetota</taxon>
        <taxon>Actinomycetes</taxon>
        <taxon>Mycobacteriales</taxon>
        <taxon>Mycobacteriaceae</taxon>
        <taxon>Mycobacterium</taxon>
    </lineage>
</organism>
<dbReference type="EMBL" id="UPHP01000001">
    <property type="protein sequence ID" value="VBA31375.1"/>
    <property type="molecule type" value="Genomic_DNA"/>
</dbReference>
<dbReference type="OrthoDB" id="4640076at2"/>
<dbReference type="Proteomes" id="UP000273307">
    <property type="component" value="Unassembled WGS sequence"/>
</dbReference>
<protein>
    <recommendedName>
        <fullName evidence="3">Biofilm regulator BssS</fullName>
    </recommendedName>
</protein>
<proteinExistence type="predicted"/>
<accession>A0A498PM67</accession>
<dbReference type="AlphaFoldDB" id="A0A498PM67"/>
<dbReference type="RefSeq" id="WP_122440410.1">
    <property type="nucleotide sequence ID" value="NZ_UPHP01000001.1"/>
</dbReference>
<evidence type="ECO:0000313" key="1">
    <source>
        <dbReference type="EMBL" id="VBA31375.1"/>
    </source>
</evidence>
<evidence type="ECO:0000313" key="2">
    <source>
        <dbReference type="Proteomes" id="UP000273307"/>
    </source>
</evidence>
<dbReference type="InterPro" id="IPR019710">
    <property type="entry name" value="DUF4226"/>
</dbReference>
<name>A0A498PM67_9MYCO</name>
<keyword evidence="2" id="KW-1185">Reference proteome</keyword>
<sequence>MSEQAGSSLDAIAARQAALGRHYEGIAEADRVLAEALASAHTAMRESVRRLDTIARDIERAVSGQDEVAVDTSMGAREFQKFLLTKQREIAAIVADAHELDRSKSAVLARLLARYGGSAG</sequence>
<evidence type="ECO:0008006" key="3">
    <source>
        <dbReference type="Google" id="ProtNLM"/>
    </source>
</evidence>
<dbReference type="Pfam" id="PF10774">
    <property type="entry name" value="DUF4226"/>
    <property type="match status" value="1"/>
</dbReference>
<reference evidence="1 2" key="1">
    <citation type="submission" date="2018-09" db="EMBL/GenBank/DDBJ databases">
        <authorList>
            <person name="Tagini F."/>
        </authorList>
    </citation>
    <scope>NUCLEOTIDE SEQUENCE [LARGE SCALE GENOMIC DNA]</scope>
    <source>
        <strain evidence="1 2">MK136</strain>
    </source>
</reference>
<gene>
    <name evidence="1" type="ORF">LAUMK136_00026</name>
</gene>